<name>I3R2U7_HALMT</name>
<dbReference type="Proteomes" id="UP000011603">
    <property type="component" value="Unassembled WGS sequence"/>
</dbReference>
<dbReference type="AlphaFoldDB" id="I3R2U7"/>
<dbReference type="EMBL" id="AOLO01000007">
    <property type="protein sequence ID" value="EMA02167.1"/>
    <property type="molecule type" value="Genomic_DNA"/>
</dbReference>
<evidence type="ECO:0000313" key="5">
    <source>
        <dbReference type="Proteomes" id="UP000011603"/>
    </source>
</evidence>
<dbReference type="PaxDb" id="523841-HFX_0836"/>
<accession>I3R2U7</accession>
<reference evidence="2 4" key="2">
    <citation type="journal article" date="2012" name="J. Bacteriol.">
        <title>Complete genome sequence of the metabolically versatile halophilic archaeon Haloferax mediterranei, a poly(3-hydroxybutyrate-co-3-hydroxyvalerate) producer.</title>
        <authorList>
            <person name="Han J."/>
            <person name="Zhang F."/>
            <person name="Hou J."/>
            <person name="Liu X."/>
            <person name="Li M."/>
            <person name="Liu H."/>
            <person name="Cai L."/>
            <person name="Zhang B."/>
            <person name="Chen Y."/>
            <person name="Zhou J."/>
            <person name="Hu S."/>
            <person name="Xiang H."/>
        </authorList>
    </citation>
    <scope>NUCLEOTIDE SEQUENCE [LARGE SCALE GENOMIC DNA]</scope>
    <source>
        <strain evidence="4">ATCC 33500 / DSM 1411 / JCM 8866 / NBRC 14739 / NCIMB 2177 / R-4</strain>
        <strain evidence="2">CGMCC 1.2087</strain>
    </source>
</reference>
<keyword evidence="1" id="KW-1133">Transmembrane helix</keyword>
<gene>
    <name evidence="2" type="ordered locus">HFX_0836</name>
    <name evidence="3" type="ORF">C439_06290</name>
</gene>
<feature type="transmembrane region" description="Helical" evidence="1">
    <location>
        <begin position="27"/>
        <end position="46"/>
    </location>
</feature>
<keyword evidence="5" id="KW-1185">Reference proteome</keyword>
<organism evidence="2 4">
    <name type="scientific">Haloferax mediterranei (strain ATCC 33500 / DSM 1411 / JCM 8866 / NBRC 14739 / NCIMB 2177 / R-4)</name>
    <name type="common">Halobacterium mediterranei</name>
    <dbReference type="NCBI Taxonomy" id="523841"/>
    <lineage>
        <taxon>Archaea</taxon>
        <taxon>Methanobacteriati</taxon>
        <taxon>Methanobacteriota</taxon>
        <taxon>Stenosarchaea group</taxon>
        <taxon>Halobacteria</taxon>
        <taxon>Halobacteriales</taxon>
        <taxon>Haloferacaceae</taxon>
        <taxon>Haloferax</taxon>
    </lineage>
</organism>
<dbReference type="Proteomes" id="UP000006469">
    <property type="component" value="Chromosome"/>
</dbReference>
<reference evidence="2" key="4">
    <citation type="submission" date="2014-05" db="EMBL/GenBank/DDBJ databases">
        <authorList>
            <person name="Wang L."/>
            <person name="Yang H."/>
            <person name="Xiang H."/>
        </authorList>
    </citation>
    <scope>NUCLEOTIDE SEQUENCE</scope>
    <source>
        <strain evidence="2">CGMCC 1.2087</strain>
    </source>
</reference>
<evidence type="ECO:0000256" key="1">
    <source>
        <dbReference type="SAM" id="Phobius"/>
    </source>
</evidence>
<keyword evidence="1" id="KW-0472">Membrane</keyword>
<proteinExistence type="predicted"/>
<protein>
    <submittedName>
        <fullName evidence="2">Uncharacterized protein</fullName>
    </submittedName>
</protein>
<reference evidence="2" key="1">
    <citation type="journal article" date="2012" name="Appl. Environ. Microbiol.">
        <title>Identification of the haloarchaeal phasin (PhaP) that functions in polyhydroxyalkanoate accumulation and granule formation in Haloferax mediterranei.</title>
        <authorList>
            <person name="Cai S."/>
            <person name="Cai L."/>
            <person name="Liu H."/>
            <person name="Liu X."/>
            <person name="Han J."/>
            <person name="Zhou J."/>
            <person name="Xiang H."/>
        </authorList>
    </citation>
    <scope>NUCLEOTIDE SEQUENCE</scope>
    <source>
        <strain evidence="2">CGMCC 1.2087</strain>
    </source>
</reference>
<reference evidence="3 5" key="3">
    <citation type="journal article" date="2014" name="PLoS Genet.">
        <title>Phylogenetically driven sequencing of extremely halophilic archaea reveals strategies for static and dynamic osmo-response.</title>
        <authorList>
            <person name="Becker E.A."/>
            <person name="Seitzer P.M."/>
            <person name="Tritt A."/>
            <person name="Larsen D."/>
            <person name="Krusor M."/>
            <person name="Yao A.I."/>
            <person name="Wu D."/>
            <person name="Madern D."/>
            <person name="Eisen J.A."/>
            <person name="Darling A.E."/>
            <person name="Facciotti M.T."/>
        </authorList>
    </citation>
    <scope>NUCLEOTIDE SEQUENCE [LARGE SCALE GENOMIC DNA]</scope>
    <source>
        <strain evidence="3">ATCC 33500</strain>
        <strain evidence="5">ATCC 33500 / DSM 1411 / JCM 8866 / NBRC 14739 / NCIMB 2177 / R-4</strain>
    </source>
</reference>
<sequence>MVLTHTHGCFVHLVASVNNTDELEDNLAVALVNVGIFVLLGLSTELSSYL</sequence>
<dbReference type="HOGENOM" id="CLU_3112958_0_0_2"/>
<evidence type="ECO:0000313" key="4">
    <source>
        <dbReference type="Proteomes" id="UP000006469"/>
    </source>
</evidence>
<keyword evidence="1" id="KW-0812">Transmembrane</keyword>
<dbReference type="STRING" id="523841.HFX_0836"/>
<dbReference type="KEGG" id="hme:HFX_0836"/>
<evidence type="ECO:0000313" key="2">
    <source>
        <dbReference type="EMBL" id="AFK18557.1"/>
    </source>
</evidence>
<evidence type="ECO:0000313" key="3">
    <source>
        <dbReference type="EMBL" id="EMA02167.1"/>
    </source>
</evidence>
<dbReference type="EMBL" id="CP001868">
    <property type="protein sequence ID" value="AFK18557.1"/>
    <property type="molecule type" value="Genomic_DNA"/>
</dbReference>